<dbReference type="Pfam" id="PF00364">
    <property type="entry name" value="Biotin_lipoyl"/>
    <property type="match status" value="2"/>
</dbReference>
<evidence type="ECO:0000256" key="8">
    <source>
        <dbReference type="ARBA" id="ARBA00023315"/>
    </source>
</evidence>
<comment type="caution">
    <text evidence="13">The sequence shown here is derived from an EMBL/GenBank/DDBJ whole genome shotgun (WGS) entry which is preliminary data.</text>
</comment>
<dbReference type="AlphaFoldDB" id="A0A4D9DD54"/>
<accession>A0A4D9DD54</accession>
<protein>
    <recommendedName>
        <fullName evidence="9">Dihydrolipoamide acetyltransferase component of pyruvate dehydrogenase complex</fullName>
        <ecNumber evidence="9">2.3.1.-</ecNumber>
    </recommendedName>
</protein>
<evidence type="ECO:0000313" key="13">
    <source>
        <dbReference type="EMBL" id="TFJ95525.1"/>
    </source>
</evidence>
<comment type="cofactor">
    <cofactor evidence="1 9">
        <name>(R)-lipoate</name>
        <dbReference type="ChEBI" id="CHEBI:83088"/>
    </cofactor>
</comment>
<dbReference type="Pfam" id="PF02779">
    <property type="entry name" value="Transket_pyr"/>
    <property type="match status" value="1"/>
</dbReference>
<dbReference type="InterPro" id="IPR001078">
    <property type="entry name" value="2-oxoacid_DH_actylTfrase"/>
</dbReference>
<dbReference type="InterPro" id="IPR011053">
    <property type="entry name" value="Single_hybrid_motif"/>
</dbReference>
<dbReference type="EC" id="2.3.1.-" evidence="9"/>
<dbReference type="PROSITE" id="PS51826">
    <property type="entry name" value="PSBD"/>
    <property type="match status" value="1"/>
</dbReference>
<keyword evidence="7" id="KW-0560">Oxidoreductase</keyword>
<evidence type="ECO:0000259" key="11">
    <source>
        <dbReference type="PROSITE" id="PS50968"/>
    </source>
</evidence>
<dbReference type="GO" id="GO:0016491">
    <property type="term" value="F:oxidoreductase activity"/>
    <property type="evidence" value="ECO:0007669"/>
    <property type="project" value="UniProtKB-KW"/>
</dbReference>
<dbReference type="SUPFAM" id="SSF52518">
    <property type="entry name" value="Thiamin diphosphate-binding fold (THDP-binding)"/>
    <property type="match status" value="1"/>
</dbReference>
<evidence type="ECO:0000313" key="14">
    <source>
        <dbReference type="Proteomes" id="UP000297703"/>
    </source>
</evidence>
<feature type="compositionally biased region" description="Low complexity" evidence="10">
    <location>
        <begin position="468"/>
        <end position="484"/>
    </location>
</feature>
<evidence type="ECO:0000256" key="3">
    <source>
        <dbReference type="ARBA" id="ARBA00004305"/>
    </source>
</evidence>
<evidence type="ECO:0000256" key="5">
    <source>
        <dbReference type="ARBA" id="ARBA00022679"/>
    </source>
</evidence>
<keyword evidence="8 9" id="KW-0012">Acyltransferase</keyword>
<dbReference type="Gene3D" id="4.10.320.10">
    <property type="entry name" value="E3-binding domain"/>
    <property type="match status" value="1"/>
</dbReference>
<dbReference type="Gene3D" id="3.30.559.10">
    <property type="entry name" value="Chloramphenicol acetyltransferase-like domain"/>
    <property type="match status" value="1"/>
</dbReference>
<dbReference type="SUPFAM" id="SSF51230">
    <property type="entry name" value="Single hybrid motif"/>
    <property type="match status" value="2"/>
</dbReference>
<name>A0A4D9DD54_9SAUR</name>
<keyword evidence="5 9" id="KW-0808">Transferase</keyword>
<dbReference type="InterPro" id="IPR023213">
    <property type="entry name" value="CAT-like_dom_sf"/>
</dbReference>
<dbReference type="Proteomes" id="UP000297703">
    <property type="component" value="Unassembled WGS sequence"/>
</dbReference>
<dbReference type="InterPro" id="IPR050743">
    <property type="entry name" value="2-oxoacid_DH_E2_comp"/>
</dbReference>
<dbReference type="InterPro" id="IPR029061">
    <property type="entry name" value="THDP-binding"/>
</dbReference>
<dbReference type="OrthoDB" id="878at2759"/>
<evidence type="ECO:0000256" key="10">
    <source>
        <dbReference type="SAM" id="MobiDB-lite"/>
    </source>
</evidence>
<gene>
    <name evidence="13" type="ORF">DR999_PMT22888</name>
</gene>
<keyword evidence="6 9" id="KW-0450">Lipoyl</keyword>
<dbReference type="CDD" id="cd06849">
    <property type="entry name" value="lipoyl_domain"/>
    <property type="match status" value="2"/>
</dbReference>
<dbReference type="InterPro" id="IPR004167">
    <property type="entry name" value="PSBD"/>
</dbReference>
<evidence type="ECO:0000256" key="2">
    <source>
        <dbReference type="ARBA" id="ARBA00001964"/>
    </source>
</evidence>
<evidence type="ECO:0000256" key="7">
    <source>
        <dbReference type="ARBA" id="ARBA00023002"/>
    </source>
</evidence>
<organism evidence="13 14">
    <name type="scientific">Platysternon megacephalum</name>
    <name type="common">big-headed turtle</name>
    <dbReference type="NCBI Taxonomy" id="55544"/>
    <lineage>
        <taxon>Eukaryota</taxon>
        <taxon>Metazoa</taxon>
        <taxon>Chordata</taxon>
        <taxon>Craniata</taxon>
        <taxon>Vertebrata</taxon>
        <taxon>Euteleostomi</taxon>
        <taxon>Archelosauria</taxon>
        <taxon>Testudinata</taxon>
        <taxon>Testudines</taxon>
        <taxon>Cryptodira</taxon>
        <taxon>Durocryptodira</taxon>
        <taxon>Testudinoidea</taxon>
        <taxon>Platysternidae</taxon>
        <taxon>Platysternon</taxon>
    </lineage>
</organism>
<feature type="domain" description="Lipoyl-binding" evidence="11">
    <location>
        <begin position="355"/>
        <end position="430"/>
    </location>
</feature>
<sequence length="805" mass="85303">MDSPLAESGIVGTAVGMSLRGYRPCVEMQFDGFVFPAFDQIINQMAKMHYRTHGLLKIPMVVRIPYGGGIGAVEHHSESPEAYFCHTPGLKVVACSNPNDAYWMIQQAIADDDPVIFFEPKRRYHDKGEVDETKPPMDLYKANTVRPGKHATLLTHGPTVKTCLQSAEAAAADGIELEVIDLRSLNPLDMDAIEDSVKRTGHAIVVHEAQRSFGLGAEIAARIQQDCFYHLEAPVMRVTGFDTPYPPSRLEEEFLPNLDRILDTVKEGDVVKVNDIIVEVETSKSLVELPAPWSGKVHKIMEPEGKEVEVGTPIIIIDDGSGDALPAAAAPKVDAKAAAPAAAAPAAGAAASGAGRPFNLPDPGEGLTEATITQWKVKEGDKVKVNDIIVEVETSKSLVELPSPWTGTIVKILEPVGKEVEVGSPIVMIDDGTAPASAASGDAGREANLVGYGALEGGTARRARRGRSSSAEASQAQMSAALSGTPQDAPALEEAHGEALPTSSAPVPVAAGGKVLAKPPVRKFAKDKGVDLAQVNPTGDGGVITRADVEAFLAGGASASSTSQPASVAAVVSTPFVSGLEAGREPIKGVRKVTAKAMVESAFTKPHVTEWVDVDVTATMDLLDKIKSRRDFRDVKVSPMAIFSKAVCIAMGRTPQINSSWDEAAQEIVFHGDVNLGFAAATPRGLMVPNDLVIAINDLVKVARDGKLQPADYSGGTFTITNVGVFGVDSGTPIINGNESAILVLGSITRKPWVVGTGEEERIEPRWVTTLGMSFDHRLIDGEQGSKFLRDVADIVESPELALLF</sequence>
<feature type="domain" description="Peripheral subunit-binding (PSBD)" evidence="12">
    <location>
        <begin position="516"/>
        <end position="553"/>
    </location>
</feature>
<evidence type="ECO:0000259" key="12">
    <source>
        <dbReference type="PROSITE" id="PS51826"/>
    </source>
</evidence>
<dbReference type="InterPro" id="IPR009014">
    <property type="entry name" value="Transketo_C/PFOR_II"/>
</dbReference>
<dbReference type="InterPro" id="IPR000089">
    <property type="entry name" value="Biotin_lipoyl"/>
</dbReference>
<dbReference type="Gene3D" id="3.40.50.970">
    <property type="match status" value="1"/>
</dbReference>
<dbReference type="SUPFAM" id="SSF47005">
    <property type="entry name" value="Peripheral subunit-binding domain of 2-oxo acid dehydrogenase complex"/>
    <property type="match status" value="1"/>
</dbReference>
<dbReference type="Pfam" id="PF00198">
    <property type="entry name" value="2-oxoacid_dh"/>
    <property type="match status" value="1"/>
</dbReference>
<dbReference type="FunFam" id="3.40.50.920:FF:000001">
    <property type="entry name" value="Pyruvate dehydrogenase E1 beta subunit"/>
    <property type="match status" value="1"/>
</dbReference>
<dbReference type="PANTHER" id="PTHR43178:SF5">
    <property type="entry name" value="LIPOAMIDE ACYLTRANSFERASE COMPONENT OF BRANCHED-CHAIN ALPHA-KETO ACID DEHYDROGENASE COMPLEX, MITOCHONDRIAL"/>
    <property type="match status" value="1"/>
</dbReference>
<proteinExistence type="inferred from homology"/>
<reference evidence="13 14" key="2">
    <citation type="submission" date="2019-04" db="EMBL/GenBank/DDBJ databases">
        <title>The genome sequence of big-headed turtle.</title>
        <authorList>
            <person name="Gong S."/>
        </authorList>
    </citation>
    <scope>NUCLEOTIDE SEQUENCE [LARGE SCALE GENOMIC DNA]</scope>
    <source>
        <strain evidence="13">DO16091913</strain>
        <tissue evidence="13">Muscle</tissue>
    </source>
</reference>
<dbReference type="Gene3D" id="2.40.50.100">
    <property type="match status" value="2"/>
</dbReference>
<keyword evidence="14" id="KW-1185">Reference proteome</keyword>
<dbReference type="InterPro" id="IPR033248">
    <property type="entry name" value="Transketolase_C"/>
</dbReference>
<dbReference type="SMART" id="SM00861">
    <property type="entry name" value="Transket_pyr"/>
    <property type="match status" value="1"/>
</dbReference>
<evidence type="ECO:0000256" key="6">
    <source>
        <dbReference type="ARBA" id="ARBA00022823"/>
    </source>
</evidence>
<dbReference type="GO" id="GO:0005759">
    <property type="term" value="C:mitochondrial matrix"/>
    <property type="evidence" value="ECO:0007669"/>
    <property type="project" value="UniProtKB-SubCell"/>
</dbReference>
<dbReference type="InterPro" id="IPR036625">
    <property type="entry name" value="E3-bd_dom_sf"/>
</dbReference>
<dbReference type="Pfam" id="PF02780">
    <property type="entry name" value="Transketolase_C"/>
    <property type="match status" value="1"/>
</dbReference>
<reference evidence="13 14" key="1">
    <citation type="submission" date="2019-04" db="EMBL/GenBank/DDBJ databases">
        <title>Draft genome of the big-headed turtle Platysternon megacephalum.</title>
        <authorList>
            <person name="Gong S."/>
        </authorList>
    </citation>
    <scope>NUCLEOTIDE SEQUENCE [LARGE SCALE GENOMIC DNA]</scope>
    <source>
        <strain evidence="13">DO16091913</strain>
        <tissue evidence="13">Muscle</tissue>
    </source>
</reference>
<feature type="region of interest" description="Disordered" evidence="10">
    <location>
        <begin position="459"/>
        <end position="506"/>
    </location>
</feature>
<dbReference type="GO" id="GO:0031405">
    <property type="term" value="F:lipoic acid binding"/>
    <property type="evidence" value="ECO:0007669"/>
    <property type="project" value="TreeGrafter"/>
</dbReference>
<dbReference type="Pfam" id="PF02817">
    <property type="entry name" value="E3_binding"/>
    <property type="match status" value="1"/>
</dbReference>
<comment type="cofactor">
    <cofactor evidence="2">
        <name>thiamine diphosphate</name>
        <dbReference type="ChEBI" id="CHEBI:58937"/>
    </cofactor>
</comment>
<feature type="domain" description="Lipoyl-binding" evidence="11">
    <location>
        <begin position="238"/>
        <end position="318"/>
    </location>
</feature>
<evidence type="ECO:0000256" key="1">
    <source>
        <dbReference type="ARBA" id="ARBA00001938"/>
    </source>
</evidence>
<comment type="subcellular location">
    <subcellularLocation>
        <location evidence="3">Mitochondrion matrix</location>
    </subcellularLocation>
</comment>
<dbReference type="PANTHER" id="PTHR43178">
    <property type="entry name" value="DIHYDROLIPOAMIDE ACETYLTRANSFERASE COMPONENT OF PYRUVATE DEHYDROGENASE COMPLEX"/>
    <property type="match status" value="1"/>
</dbReference>
<dbReference type="PROSITE" id="PS50968">
    <property type="entry name" value="BIOTINYL_LIPOYL"/>
    <property type="match status" value="2"/>
</dbReference>
<dbReference type="GO" id="GO:0016407">
    <property type="term" value="F:acetyltransferase activity"/>
    <property type="evidence" value="ECO:0007669"/>
    <property type="project" value="TreeGrafter"/>
</dbReference>
<comment type="similarity">
    <text evidence="4 9">Belongs to the 2-oxoacid dehydrogenase family.</text>
</comment>
<dbReference type="InterPro" id="IPR005475">
    <property type="entry name" value="Transketolase-like_Pyr-bd"/>
</dbReference>
<dbReference type="SUPFAM" id="SSF52777">
    <property type="entry name" value="CoA-dependent acyltransferases"/>
    <property type="match status" value="1"/>
</dbReference>
<dbReference type="STRING" id="55544.A0A4D9DD54"/>
<evidence type="ECO:0000256" key="9">
    <source>
        <dbReference type="RuleBase" id="RU003423"/>
    </source>
</evidence>
<dbReference type="EMBL" id="QXTE01005352">
    <property type="protein sequence ID" value="TFJ95525.1"/>
    <property type="molecule type" value="Genomic_DNA"/>
</dbReference>
<dbReference type="SUPFAM" id="SSF52922">
    <property type="entry name" value="TK C-terminal domain-like"/>
    <property type="match status" value="1"/>
</dbReference>
<dbReference type="Gene3D" id="3.40.50.920">
    <property type="match status" value="1"/>
</dbReference>
<evidence type="ECO:0000256" key="4">
    <source>
        <dbReference type="ARBA" id="ARBA00007317"/>
    </source>
</evidence>